<protein>
    <submittedName>
        <fullName evidence="1">Uncharacterized protein</fullName>
    </submittedName>
</protein>
<reference evidence="1" key="1">
    <citation type="submission" date="2018-05" db="EMBL/GenBank/DDBJ databases">
        <authorList>
            <person name="Lanie J.A."/>
            <person name="Ng W.-L."/>
            <person name="Kazmierczak K.M."/>
            <person name="Andrzejewski T.M."/>
            <person name="Davidsen T.M."/>
            <person name="Wayne K.J."/>
            <person name="Tettelin H."/>
            <person name="Glass J.I."/>
            <person name="Rusch D."/>
            <person name="Podicherti R."/>
            <person name="Tsui H.-C.T."/>
            <person name="Winkler M.E."/>
        </authorList>
    </citation>
    <scope>NUCLEOTIDE SEQUENCE</scope>
</reference>
<dbReference type="AlphaFoldDB" id="A0A383DXI6"/>
<organism evidence="1">
    <name type="scientific">marine metagenome</name>
    <dbReference type="NCBI Taxonomy" id="408172"/>
    <lineage>
        <taxon>unclassified sequences</taxon>
        <taxon>metagenomes</taxon>
        <taxon>ecological metagenomes</taxon>
    </lineage>
</organism>
<dbReference type="EMBL" id="UINC01220830">
    <property type="protein sequence ID" value="SVE48910.1"/>
    <property type="molecule type" value="Genomic_DNA"/>
</dbReference>
<proteinExistence type="predicted"/>
<name>A0A383DXI6_9ZZZZ</name>
<feature type="non-terminal residue" evidence="1">
    <location>
        <position position="149"/>
    </location>
</feature>
<gene>
    <name evidence="1" type="ORF">METZ01_LOCUS501764</name>
</gene>
<sequence>MSEINLLPEPKYLPELHPTYRPAILADRAFEQAARDTGSAVDVGIALEQADGSVFHHRTVIFPEDHVLAENNFRHVERIVKFLLWQRGGWKIHLSGADSLVPRLQEHYRTNVFGKFDDDVIGVRNNGHSIEMVQCAELPAKHSEARSIG</sequence>
<accession>A0A383DXI6</accession>
<evidence type="ECO:0000313" key="1">
    <source>
        <dbReference type="EMBL" id="SVE48910.1"/>
    </source>
</evidence>